<feature type="region of interest" description="Disordered" evidence="4">
    <location>
        <begin position="526"/>
        <end position="568"/>
    </location>
</feature>
<dbReference type="SMART" id="SM00398">
    <property type="entry name" value="HMG"/>
    <property type="match status" value="1"/>
</dbReference>
<dbReference type="Proteomes" id="UP000751190">
    <property type="component" value="Unassembled WGS sequence"/>
</dbReference>
<name>A0A8J5XLR3_DIALT</name>
<evidence type="ECO:0000256" key="3">
    <source>
        <dbReference type="PROSITE-ProRule" id="PRU00267"/>
    </source>
</evidence>
<organism evidence="7 8">
    <name type="scientific">Diacronema lutheri</name>
    <name type="common">Unicellular marine alga</name>
    <name type="synonym">Monochrysis lutheri</name>
    <dbReference type="NCBI Taxonomy" id="2081491"/>
    <lineage>
        <taxon>Eukaryota</taxon>
        <taxon>Haptista</taxon>
        <taxon>Haptophyta</taxon>
        <taxon>Pavlovophyceae</taxon>
        <taxon>Pavlovales</taxon>
        <taxon>Pavlovaceae</taxon>
        <taxon>Diacronema</taxon>
    </lineage>
</organism>
<evidence type="ECO:0000313" key="8">
    <source>
        <dbReference type="Proteomes" id="UP000751190"/>
    </source>
</evidence>
<feature type="compositionally biased region" description="Low complexity" evidence="4">
    <location>
        <begin position="532"/>
        <end position="546"/>
    </location>
</feature>
<keyword evidence="8" id="KW-1185">Reference proteome</keyword>
<keyword evidence="3" id="KW-0539">Nucleus</keyword>
<dbReference type="InterPro" id="IPR036910">
    <property type="entry name" value="HMG_box_dom_sf"/>
</dbReference>
<feature type="region of interest" description="Disordered" evidence="4">
    <location>
        <begin position="256"/>
        <end position="463"/>
    </location>
</feature>
<dbReference type="SMART" id="SM00297">
    <property type="entry name" value="BROMO"/>
    <property type="match status" value="1"/>
</dbReference>
<dbReference type="PROSITE" id="PS50014">
    <property type="entry name" value="BROMODOMAIN_2"/>
    <property type="match status" value="1"/>
</dbReference>
<dbReference type="Pfam" id="PF00505">
    <property type="entry name" value="HMG_box"/>
    <property type="match status" value="1"/>
</dbReference>
<feature type="region of interest" description="Disordered" evidence="4">
    <location>
        <begin position="926"/>
        <end position="947"/>
    </location>
</feature>
<evidence type="ECO:0000256" key="2">
    <source>
        <dbReference type="PROSITE-ProRule" id="PRU00035"/>
    </source>
</evidence>
<dbReference type="InterPro" id="IPR036427">
    <property type="entry name" value="Bromodomain-like_sf"/>
</dbReference>
<gene>
    <name evidence="7" type="ORF">KFE25_000165</name>
</gene>
<feature type="region of interest" description="Disordered" evidence="4">
    <location>
        <begin position="59"/>
        <end position="236"/>
    </location>
</feature>
<dbReference type="CDD" id="cd04369">
    <property type="entry name" value="Bromodomain"/>
    <property type="match status" value="1"/>
</dbReference>
<feature type="compositionally biased region" description="Low complexity" evidence="4">
    <location>
        <begin position="256"/>
        <end position="271"/>
    </location>
</feature>
<dbReference type="SUPFAM" id="SSF47370">
    <property type="entry name" value="Bromodomain"/>
    <property type="match status" value="1"/>
</dbReference>
<dbReference type="SUPFAM" id="SSF47095">
    <property type="entry name" value="HMG-box"/>
    <property type="match status" value="1"/>
</dbReference>
<evidence type="ECO:0000256" key="1">
    <source>
        <dbReference type="ARBA" id="ARBA00023117"/>
    </source>
</evidence>
<dbReference type="Gene3D" id="1.20.920.10">
    <property type="entry name" value="Bromodomain-like"/>
    <property type="match status" value="1"/>
</dbReference>
<evidence type="ECO:0000259" key="5">
    <source>
        <dbReference type="PROSITE" id="PS50014"/>
    </source>
</evidence>
<dbReference type="GO" id="GO:0005634">
    <property type="term" value="C:nucleus"/>
    <property type="evidence" value="ECO:0007669"/>
    <property type="project" value="UniProtKB-UniRule"/>
</dbReference>
<feature type="compositionally biased region" description="Basic residues" evidence="4">
    <location>
        <begin position="292"/>
        <end position="303"/>
    </location>
</feature>
<evidence type="ECO:0000259" key="6">
    <source>
        <dbReference type="PROSITE" id="PS50118"/>
    </source>
</evidence>
<feature type="domain" description="HMG box" evidence="6">
    <location>
        <begin position="455"/>
        <end position="523"/>
    </location>
</feature>
<protein>
    <recommendedName>
        <fullName evidence="9">Bromo domain-containing protein</fullName>
    </recommendedName>
</protein>
<dbReference type="InterPro" id="IPR009071">
    <property type="entry name" value="HMG_box_dom"/>
</dbReference>
<dbReference type="InterPro" id="IPR001487">
    <property type="entry name" value="Bromodomain"/>
</dbReference>
<dbReference type="PANTHER" id="PTHR15398">
    <property type="entry name" value="BROMODOMAIN-CONTAINING PROTEIN 8"/>
    <property type="match status" value="1"/>
</dbReference>
<reference evidence="7" key="1">
    <citation type="submission" date="2021-05" db="EMBL/GenBank/DDBJ databases">
        <title>The genome of the haptophyte Pavlova lutheri (Diacronema luteri, Pavlovales) - a model for lipid biosynthesis in eukaryotic algae.</title>
        <authorList>
            <person name="Hulatt C.J."/>
            <person name="Posewitz M.C."/>
        </authorList>
    </citation>
    <scope>NUCLEOTIDE SEQUENCE</scope>
    <source>
        <strain evidence="7">NIVA-4/92</strain>
    </source>
</reference>
<feature type="compositionally biased region" description="Low complexity" evidence="4">
    <location>
        <begin position="323"/>
        <end position="332"/>
    </location>
</feature>
<dbReference type="Pfam" id="PF00439">
    <property type="entry name" value="Bromodomain"/>
    <property type="match status" value="1"/>
</dbReference>
<feature type="domain" description="Bromo" evidence="5">
    <location>
        <begin position="840"/>
        <end position="909"/>
    </location>
</feature>
<dbReference type="AlphaFoldDB" id="A0A8J5XLR3"/>
<feature type="compositionally biased region" description="Basic and acidic residues" evidence="4">
    <location>
        <begin position="192"/>
        <end position="202"/>
    </location>
</feature>
<feature type="region of interest" description="Disordered" evidence="4">
    <location>
        <begin position="1"/>
        <end position="25"/>
    </location>
</feature>
<dbReference type="OrthoDB" id="1919336at2759"/>
<evidence type="ECO:0000256" key="4">
    <source>
        <dbReference type="SAM" id="MobiDB-lite"/>
    </source>
</evidence>
<accession>A0A8J5XLR3</accession>
<feature type="compositionally biased region" description="Low complexity" evidence="4">
    <location>
        <begin position="203"/>
        <end position="233"/>
    </location>
</feature>
<feature type="compositionally biased region" description="Basic and acidic residues" evidence="4">
    <location>
        <begin position="166"/>
        <end position="182"/>
    </location>
</feature>
<dbReference type="PROSITE" id="PS50118">
    <property type="entry name" value="HMG_BOX_2"/>
    <property type="match status" value="1"/>
</dbReference>
<dbReference type="GO" id="GO:0035267">
    <property type="term" value="C:NuA4 histone acetyltransferase complex"/>
    <property type="evidence" value="ECO:0007669"/>
    <property type="project" value="TreeGrafter"/>
</dbReference>
<evidence type="ECO:0008006" key="9">
    <source>
        <dbReference type="Google" id="ProtNLM"/>
    </source>
</evidence>
<feature type="compositionally biased region" description="Acidic residues" evidence="4">
    <location>
        <begin position="346"/>
        <end position="355"/>
    </location>
</feature>
<dbReference type="Gene3D" id="1.10.30.10">
    <property type="entry name" value="High mobility group box domain"/>
    <property type="match status" value="1"/>
</dbReference>
<evidence type="ECO:0000313" key="7">
    <source>
        <dbReference type="EMBL" id="KAG8463997.1"/>
    </source>
</evidence>
<proteinExistence type="predicted"/>
<feature type="DNA-binding region" description="HMG box" evidence="3">
    <location>
        <begin position="455"/>
        <end position="523"/>
    </location>
</feature>
<dbReference type="PANTHER" id="PTHR15398:SF4">
    <property type="entry name" value="BROMODOMAIN-CONTAINING PROTEIN 8 ISOFORM X1"/>
    <property type="match status" value="1"/>
</dbReference>
<keyword evidence="3" id="KW-0238">DNA-binding</keyword>
<keyword evidence="1 2" id="KW-0103">Bromodomain</keyword>
<feature type="compositionally biased region" description="Basic and acidic residues" evidence="4">
    <location>
        <begin position="445"/>
        <end position="457"/>
    </location>
</feature>
<dbReference type="GO" id="GO:0003677">
    <property type="term" value="F:DNA binding"/>
    <property type="evidence" value="ECO:0007669"/>
    <property type="project" value="UniProtKB-UniRule"/>
</dbReference>
<feature type="compositionally biased region" description="Basic and acidic residues" evidence="4">
    <location>
        <begin position="59"/>
        <end position="70"/>
    </location>
</feature>
<dbReference type="EMBL" id="JAGTXO010000014">
    <property type="protein sequence ID" value="KAG8463997.1"/>
    <property type="molecule type" value="Genomic_DNA"/>
</dbReference>
<feature type="compositionally biased region" description="Low complexity" evidence="4">
    <location>
        <begin position="150"/>
        <end position="164"/>
    </location>
</feature>
<sequence length="947" mass="98806">MPLIKKAPVTPKPAPSTETELPDTAALKSLTVSQLGGVLAETPENDPPDELPAKVAKHDEVPKAAERGECAKSTAVTAAHRTLPDDPDDRTEDMCDKPLAGATIVNRESCGAGRASAGDARTRALDDEVPIPLADETDSLNKPQLSDSLEAPAAAPPDDAAPEPTQRMEDDGSADADDRAAGADELAPPLDEAPRRDGEERPAAATAHAPASAAHPGQATPAAPASAAPAAPARRGFTVPTAAKRSVGFAPPIAKGAAAVATAAAGSVGAAQAGGAGASLGDDETEDEQPCRARKSGAAKPRKPRESKGAKPKSSGGTRSKPAAGDDGAAADGEGGKKAVPASGGADEDMANDGDDDRKERKRVFATPSKRARDPTSAAGSDGEEEGDDHQAVLDARRARKRARKEAKAAKSSGSGGEGKGSKRSRSASGAKEASKPQKPSRAARKAEREASGEPKRPKSAYFYYSEAEMKRLRAGDAKVSMTESAKAIGAAWRELADTQKQPFAALAAVDAARYATEKSAWDKLNSHRGKTFATPSPKKAAAKPTRGSGSSPKSTAPRRLQPAAASALDEVAHEGGATLPKAEVWIAPAIFAPGDRVVWFPRGLAELCDEEAHKTDLQTAGLLAGAVELSKRTESEVRARVVRAEQPPTGSVAWTLALADDERTEDGERGGGAEYALPFIPAPECEVAQHIVQLAAFEAAIGKFREGDHISMPFGVPGGERRADGSVRGELWEGRIYDVDESCGAFGSLSVIWYEQLAQTGAWFMSAVQNDTSISPHECQPSEAHALWAANNGGPPPPSRRVLYGKAPELKATTVDDLDIAPADTSLGEYARVALLRLSTLESSKPFLCPVTSSDAAYHAAVPSPISLREMEAKLAKGEYRALEQLEVDVKTLINNAFVANGDDVLVFHQARELDKEWTRIKAELAAPAPPPADEDIDVARAPVEA</sequence>
<comment type="caution">
    <text evidence="7">The sequence shown here is derived from an EMBL/GenBank/DDBJ whole genome shotgun (WGS) entry which is preliminary data.</text>
</comment>